<dbReference type="SMART" id="SM00248">
    <property type="entry name" value="ANK"/>
    <property type="match status" value="5"/>
</dbReference>
<feature type="repeat" description="ANK" evidence="3">
    <location>
        <begin position="277"/>
        <end position="309"/>
    </location>
</feature>
<dbReference type="STRING" id="5722.A2FHQ9"/>
<feature type="repeat" description="ANK" evidence="3">
    <location>
        <begin position="244"/>
        <end position="276"/>
    </location>
</feature>
<dbReference type="PRINTS" id="PR01415">
    <property type="entry name" value="ANKYRIN"/>
</dbReference>
<dbReference type="Proteomes" id="UP000001542">
    <property type="component" value="Unassembled WGS sequence"/>
</dbReference>
<dbReference type="VEuPathDB" id="TrichDB:TVAGG3_0161580"/>
<keyword evidence="2 3" id="KW-0040">ANK repeat</keyword>
<evidence type="ECO:0000256" key="1">
    <source>
        <dbReference type="ARBA" id="ARBA00022737"/>
    </source>
</evidence>
<dbReference type="EMBL" id="DS113799">
    <property type="protein sequence ID" value="EAX95559.1"/>
    <property type="molecule type" value="Genomic_DNA"/>
</dbReference>
<dbReference type="InterPro" id="IPR002110">
    <property type="entry name" value="Ankyrin_rpt"/>
</dbReference>
<evidence type="ECO:0000313" key="5">
    <source>
        <dbReference type="Proteomes" id="UP000001542"/>
    </source>
</evidence>
<sequence>MDLNFEYIAAHISDYINNENFFDTFDIRDIKTIMKYSRFTADQYVTLLKQSSSTINGKELYTCTRKANVTIKNFEEVVSILKSVKKYMKFNIFDGIIDFLKQHEEVINDSTNKTEIFQDKCKVFQHENEIENENVSENSTKETTTNVTNENHNHSQDILTQITELKESNDFEAVYKFLDELSSNGNHEMISKSIESGLWQKIAPTKYTWNLERNVLHYASENGNLRLVRSLIECGCDKEAKDSNGYTPLIWASYFGKLDVVQYLISVGADKEAKDSKGFTPLIWASSYGKLDVVQYLISVGANKEAKNNDGYTPLIWASMTGNLDVVQYLISIGANKEAKNNDGSTPLIWASKDGELDVVQYLISIGANKEAKNNNGDTALMVATNEVKDYLKTICAN</sequence>
<feature type="repeat" description="ANK" evidence="3">
    <location>
        <begin position="310"/>
        <end position="342"/>
    </location>
</feature>
<dbReference type="OrthoDB" id="46564at2759"/>
<proteinExistence type="predicted"/>
<feature type="repeat" description="ANK" evidence="3">
    <location>
        <begin position="343"/>
        <end position="375"/>
    </location>
</feature>
<protein>
    <submittedName>
        <fullName evidence="4">Uncharacterized protein</fullName>
    </submittedName>
</protein>
<dbReference type="eggNOG" id="KOG0502">
    <property type="taxonomic scope" value="Eukaryota"/>
</dbReference>
<accession>A2FHQ9</accession>
<evidence type="ECO:0000256" key="3">
    <source>
        <dbReference type="PROSITE-ProRule" id="PRU00023"/>
    </source>
</evidence>
<evidence type="ECO:0000313" key="4">
    <source>
        <dbReference type="EMBL" id="EAX95559.1"/>
    </source>
</evidence>
<dbReference type="Gene3D" id="1.25.40.20">
    <property type="entry name" value="Ankyrin repeat-containing domain"/>
    <property type="match status" value="2"/>
</dbReference>
<dbReference type="SUPFAM" id="SSF48403">
    <property type="entry name" value="Ankyrin repeat"/>
    <property type="match status" value="1"/>
</dbReference>
<evidence type="ECO:0000256" key="2">
    <source>
        <dbReference type="ARBA" id="ARBA00023043"/>
    </source>
</evidence>
<feature type="repeat" description="ANK" evidence="3">
    <location>
        <begin position="211"/>
        <end position="243"/>
    </location>
</feature>
<reference evidence="4" key="1">
    <citation type="submission" date="2006-10" db="EMBL/GenBank/DDBJ databases">
        <authorList>
            <person name="Amadeo P."/>
            <person name="Zhao Q."/>
            <person name="Wortman J."/>
            <person name="Fraser-Liggett C."/>
            <person name="Carlton J."/>
        </authorList>
    </citation>
    <scope>NUCLEOTIDE SEQUENCE</scope>
    <source>
        <strain evidence="4">G3</strain>
    </source>
</reference>
<dbReference type="InParanoid" id="A2FHQ9"/>
<name>A2FHQ9_TRIV3</name>
<dbReference type="Pfam" id="PF00023">
    <property type="entry name" value="Ank"/>
    <property type="match status" value="1"/>
</dbReference>
<dbReference type="SMR" id="A2FHQ9"/>
<keyword evidence="5" id="KW-1185">Reference proteome</keyword>
<keyword evidence="1" id="KW-0677">Repeat</keyword>
<organism evidence="4 5">
    <name type="scientific">Trichomonas vaginalis (strain ATCC PRA-98 / G3)</name>
    <dbReference type="NCBI Taxonomy" id="412133"/>
    <lineage>
        <taxon>Eukaryota</taxon>
        <taxon>Metamonada</taxon>
        <taxon>Parabasalia</taxon>
        <taxon>Trichomonadida</taxon>
        <taxon>Trichomonadidae</taxon>
        <taxon>Trichomonas</taxon>
    </lineage>
</organism>
<dbReference type="Pfam" id="PF12796">
    <property type="entry name" value="Ank_2"/>
    <property type="match status" value="1"/>
</dbReference>
<dbReference type="Pfam" id="PF13637">
    <property type="entry name" value="Ank_4"/>
    <property type="match status" value="1"/>
</dbReference>
<dbReference type="PROSITE" id="PS50088">
    <property type="entry name" value="ANK_REPEAT"/>
    <property type="match status" value="5"/>
</dbReference>
<dbReference type="VEuPathDB" id="TrichDB:TVAG_005740"/>
<dbReference type="InterPro" id="IPR036770">
    <property type="entry name" value="Ankyrin_rpt-contain_sf"/>
</dbReference>
<dbReference type="PANTHER" id="PTHR24188">
    <property type="entry name" value="ANKYRIN REPEAT PROTEIN"/>
    <property type="match status" value="1"/>
</dbReference>
<reference evidence="4" key="2">
    <citation type="journal article" date="2007" name="Science">
        <title>Draft genome sequence of the sexually transmitted pathogen Trichomonas vaginalis.</title>
        <authorList>
            <person name="Carlton J.M."/>
            <person name="Hirt R.P."/>
            <person name="Silva J.C."/>
            <person name="Delcher A.L."/>
            <person name="Schatz M."/>
            <person name="Zhao Q."/>
            <person name="Wortman J.R."/>
            <person name="Bidwell S.L."/>
            <person name="Alsmark U.C.M."/>
            <person name="Besteiro S."/>
            <person name="Sicheritz-Ponten T."/>
            <person name="Noel C.J."/>
            <person name="Dacks J.B."/>
            <person name="Foster P.G."/>
            <person name="Simillion C."/>
            <person name="Van de Peer Y."/>
            <person name="Miranda-Saavedra D."/>
            <person name="Barton G.J."/>
            <person name="Westrop G.D."/>
            <person name="Mueller S."/>
            <person name="Dessi D."/>
            <person name="Fiori P.L."/>
            <person name="Ren Q."/>
            <person name="Paulsen I."/>
            <person name="Zhang H."/>
            <person name="Bastida-Corcuera F.D."/>
            <person name="Simoes-Barbosa A."/>
            <person name="Brown M.T."/>
            <person name="Hayes R.D."/>
            <person name="Mukherjee M."/>
            <person name="Okumura C.Y."/>
            <person name="Schneider R."/>
            <person name="Smith A.J."/>
            <person name="Vanacova S."/>
            <person name="Villalvazo M."/>
            <person name="Haas B.J."/>
            <person name="Pertea M."/>
            <person name="Feldblyum T.V."/>
            <person name="Utterback T.R."/>
            <person name="Shu C.L."/>
            <person name="Osoegawa K."/>
            <person name="de Jong P.J."/>
            <person name="Hrdy I."/>
            <person name="Horvathova L."/>
            <person name="Zubacova Z."/>
            <person name="Dolezal P."/>
            <person name="Malik S.B."/>
            <person name="Logsdon J.M. Jr."/>
            <person name="Henze K."/>
            <person name="Gupta A."/>
            <person name="Wang C.C."/>
            <person name="Dunne R.L."/>
            <person name="Upcroft J.A."/>
            <person name="Upcroft P."/>
            <person name="White O."/>
            <person name="Salzberg S.L."/>
            <person name="Tang P."/>
            <person name="Chiu C.-H."/>
            <person name="Lee Y.-S."/>
            <person name="Embley T.M."/>
            <person name="Coombs G.H."/>
            <person name="Mottram J.C."/>
            <person name="Tachezy J."/>
            <person name="Fraser-Liggett C.M."/>
            <person name="Johnson P.J."/>
        </authorList>
    </citation>
    <scope>NUCLEOTIDE SEQUENCE [LARGE SCALE GENOMIC DNA]</scope>
    <source>
        <strain evidence="4">G3</strain>
    </source>
</reference>
<dbReference type="PROSITE" id="PS50297">
    <property type="entry name" value="ANK_REP_REGION"/>
    <property type="match status" value="5"/>
</dbReference>
<dbReference type="AlphaFoldDB" id="A2FHQ9"/>
<dbReference type="PANTHER" id="PTHR24188:SF29">
    <property type="entry name" value="GH09064P"/>
    <property type="match status" value="1"/>
</dbReference>
<gene>
    <name evidence="4" type="ORF">TVAG_005740</name>
</gene>